<dbReference type="RefSeq" id="WP_387973220.1">
    <property type="nucleotide sequence ID" value="NZ_JBHRWO010000008.1"/>
</dbReference>
<proteinExistence type="predicted"/>
<evidence type="ECO:0000313" key="1">
    <source>
        <dbReference type="EMBL" id="MFC3492499.1"/>
    </source>
</evidence>
<protein>
    <recommendedName>
        <fullName evidence="3">Mycothiol-dependent maleylpyruvate isomerase metal-binding domain-containing protein</fullName>
    </recommendedName>
</protein>
<name>A0ABV7PYW3_9ACTN</name>
<dbReference type="EMBL" id="JBHRWO010000008">
    <property type="protein sequence ID" value="MFC3492499.1"/>
    <property type="molecule type" value="Genomic_DNA"/>
</dbReference>
<reference evidence="2" key="1">
    <citation type="journal article" date="2019" name="Int. J. Syst. Evol. Microbiol.">
        <title>The Global Catalogue of Microorganisms (GCM) 10K type strain sequencing project: providing services to taxonomists for standard genome sequencing and annotation.</title>
        <authorList>
            <consortium name="The Broad Institute Genomics Platform"/>
            <consortium name="The Broad Institute Genome Sequencing Center for Infectious Disease"/>
            <person name="Wu L."/>
            <person name="Ma J."/>
        </authorList>
    </citation>
    <scope>NUCLEOTIDE SEQUENCE [LARGE SCALE GENOMIC DNA]</scope>
    <source>
        <strain evidence="2">CGMCC 4.7396</strain>
    </source>
</reference>
<comment type="caution">
    <text evidence="1">The sequence shown here is derived from an EMBL/GenBank/DDBJ whole genome shotgun (WGS) entry which is preliminary data.</text>
</comment>
<gene>
    <name evidence="1" type="ORF">ACFO8M_08385</name>
</gene>
<sequence>MSRIPVTGADVERAVALTAEALRPAPVEAWGNQAGPMDCDCWDALDHLNNGLFSYALRLAPQVPYLQGRPTITWQRPGEQPLPIITDREAGPEAGIEVLLMMGGLVAAVVDARPATARSWHIWGTADPEGFAAMGVVETLAHAFDLTQGLGVDFTAPADLVAPALARLFPEAPEGTAPWPTLLWATGRGELDGHAKRSPDWTWHAAPLDED</sequence>
<keyword evidence="2" id="KW-1185">Reference proteome</keyword>
<accession>A0ABV7PYW3</accession>
<dbReference type="Proteomes" id="UP001595712">
    <property type="component" value="Unassembled WGS sequence"/>
</dbReference>
<evidence type="ECO:0000313" key="2">
    <source>
        <dbReference type="Proteomes" id="UP001595712"/>
    </source>
</evidence>
<organism evidence="1 2">
    <name type="scientific">Glycomyces rhizosphaerae</name>
    <dbReference type="NCBI Taxonomy" id="2054422"/>
    <lineage>
        <taxon>Bacteria</taxon>
        <taxon>Bacillati</taxon>
        <taxon>Actinomycetota</taxon>
        <taxon>Actinomycetes</taxon>
        <taxon>Glycomycetales</taxon>
        <taxon>Glycomycetaceae</taxon>
        <taxon>Glycomyces</taxon>
    </lineage>
</organism>
<evidence type="ECO:0008006" key="3">
    <source>
        <dbReference type="Google" id="ProtNLM"/>
    </source>
</evidence>